<dbReference type="Proteomes" id="UP000240569">
    <property type="component" value="Unassembled WGS sequence"/>
</dbReference>
<sequence length="405" mass="43352">MVSEMIDYVAAAVGIVLVFVAAVFFFNGMVTNGVAYATIRNQALQAQSLFDYILLTTGSPANWGTSYQTPSAFGLAAPYSQPYTLSAFSVNRLIKPFIQTIGNTNYYVENTTGTLVIVPKNYYVNYTYVKQILNITGKFEFQITIQPLLSVRVIPLNSPRSFNVLVNSYSGVPMEYASVTGILIFPQKTNPNSPSEILTFSNTTSANQQGSAKLVFSNAPTNMNVGYYVLVTVNAGGLTGKGYYTNINPSQTLAYVALYPNQVNITQHCAVQNSPPCGVDVFNATLLIPNGASGYSLKQLVCSSNSINAGQGQGNTKKYATCNFQLIDGFIAIAIQQVGNSQINSDPQILLVPLGLNQVGGAVVYGANPKGSVAAFTLSRVVQIGGVSYAVNVVYWSDYGPVYGG</sequence>
<dbReference type="EMBL" id="NEXD01000082">
    <property type="protein sequence ID" value="PSN84303.1"/>
    <property type="molecule type" value="Genomic_DNA"/>
</dbReference>
<reference evidence="2 3" key="1">
    <citation type="submission" date="2017-04" db="EMBL/GenBank/DDBJ databases">
        <title>Novel microbial lineages endemic to geothermal iron-oxide mats fill important gaps in the evolutionary history of Archaea.</title>
        <authorList>
            <person name="Jay Z.J."/>
            <person name="Beam J.P."/>
            <person name="Dlakic M."/>
            <person name="Rusch D.B."/>
            <person name="Kozubal M.A."/>
            <person name="Inskeep W.P."/>
        </authorList>
    </citation>
    <scope>NUCLEOTIDE SEQUENCE [LARGE SCALE GENOMIC DNA]</scope>
    <source>
        <strain evidence="2">BE_D</strain>
    </source>
</reference>
<evidence type="ECO:0000256" key="1">
    <source>
        <dbReference type="SAM" id="Phobius"/>
    </source>
</evidence>
<evidence type="ECO:0000313" key="3">
    <source>
        <dbReference type="Proteomes" id="UP000240569"/>
    </source>
</evidence>
<keyword evidence="1" id="KW-0472">Membrane</keyword>
<feature type="transmembrane region" description="Helical" evidence="1">
    <location>
        <begin position="6"/>
        <end position="26"/>
    </location>
</feature>
<dbReference type="AlphaFoldDB" id="A0A2R6ADB6"/>
<evidence type="ECO:0000313" key="2">
    <source>
        <dbReference type="EMBL" id="PSN84303.1"/>
    </source>
</evidence>
<keyword evidence="1" id="KW-0812">Transmembrane</keyword>
<gene>
    <name evidence="2" type="ORF">B9Q02_09645</name>
</gene>
<keyword evidence="1" id="KW-1133">Transmembrane helix</keyword>
<name>A0A2R6ADB6_9ARCH</name>
<proteinExistence type="predicted"/>
<accession>A0A2R6ADB6</accession>
<organism evidence="2 3">
    <name type="scientific">Candidatus Marsarchaeota G1 archaeon BE_D</name>
    <dbReference type="NCBI Taxonomy" id="1978156"/>
    <lineage>
        <taxon>Archaea</taxon>
        <taxon>Candidatus Marsarchaeota</taxon>
        <taxon>Candidatus Marsarchaeota group 1</taxon>
    </lineage>
</organism>
<protein>
    <submittedName>
        <fullName evidence="2">Uncharacterized protein</fullName>
    </submittedName>
</protein>
<comment type="caution">
    <text evidence="2">The sequence shown here is derived from an EMBL/GenBank/DDBJ whole genome shotgun (WGS) entry which is preliminary data.</text>
</comment>